<evidence type="ECO:0000256" key="5">
    <source>
        <dbReference type="ARBA" id="ARBA00023277"/>
    </source>
</evidence>
<dbReference type="RefSeq" id="WP_206681153.1">
    <property type="nucleotide sequence ID" value="NZ_JBHSXE010000001.1"/>
</dbReference>
<dbReference type="CDD" id="cd00452">
    <property type="entry name" value="KDPG_aldolase"/>
    <property type="match status" value="1"/>
</dbReference>
<dbReference type="SUPFAM" id="SSF51569">
    <property type="entry name" value="Aldolase"/>
    <property type="match status" value="1"/>
</dbReference>
<dbReference type="PANTHER" id="PTHR30246">
    <property type="entry name" value="2-KETO-3-DEOXY-6-PHOSPHOGLUCONATE ALDOLASE"/>
    <property type="match status" value="1"/>
</dbReference>
<accession>A0ABW2CI84</accession>
<evidence type="ECO:0000256" key="2">
    <source>
        <dbReference type="ARBA" id="ARBA00006906"/>
    </source>
</evidence>
<dbReference type="EMBL" id="JBHSXS010000005">
    <property type="protein sequence ID" value="MFC6880418.1"/>
    <property type="molecule type" value="Genomic_DNA"/>
</dbReference>
<evidence type="ECO:0000313" key="7">
    <source>
        <dbReference type="Proteomes" id="UP001596380"/>
    </source>
</evidence>
<protein>
    <submittedName>
        <fullName evidence="6">Bifunctional 4-hydroxy-2-oxoglutarate aldolase/2-dehydro-3-deoxy-phosphogluconate aldolase</fullName>
    </submittedName>
</protein>
<proteinExistence type="inferred from homology"/>
<evidence type="ECO:0000256" key="3">
    <source>
        <dbReference type="ARBA" id="ARBA00011233"/>
    </source>
</evidence>
<comment type="similarity">
    <text evidence="2">Belongs to the KHG/KDPG aldolase family.</text>
</comment>
<dbReference type="InterPro" id="IPR013785">
    <property type="entry name" value="Aldolase_TIM"/>
</dbReference>
<dbReference type="Proteomes" id="UP001596380">
    <property type="component" value="Unassembled WGS sequence"/>
</dbReference>
<keyword evidence="4" id="KW-0456">Lyase</keyword>
<gene>
    <name evidence="6" type="ORF">ACFQKB_11665</name>
</gene>
<dbReference type="PANTHER" id="PTHR30246:SF1">
    <property type="entry name" value="2-DEHYDRO-3-DEOXY-6-PHOSPHOGALACTONATE ALDOLASE-RELATED"/>
    <property type="match status" value="1"/>
</dbReference>
<keyword evidence="7" id="KW-1185">Reference proteome</keyword>
<name>A0ABW2CI84_9ACTN</name>
<sequence>MSALAAFFTACGDVDVAATADEVWWAGSEAGGAGPGTVSEVRRLSSEERVSSTETVAIPLAAGRTPRQGSHRYVLRRMTSMEKLDLDMLRENGCVAILRADSTEHFPATTRTLVDCGVHLMEFSLTTPGALAAVRELAGTLPGRVQLGVGTVTTVAQAEAAADAGARFLVTPVTNVQVIEYARRVSLPILAGALTPTEVFTAWTAGATAVKVFPAGLGGPAYIRSLSDPFPDIPLVPTGGVGLSEAPAYLAAGAAAVGMGGPLLGSAPKGGSLTELAERVEKLRSACSAAKSE</sequence>
<comment type="caution">
    <text evidence="6">The sequence shown here is derived from an EMBL/GenBank/DDBJ whole genome shotgun (WGS) entry which is preliminary data.</text>
</comment>
<dbReference type="Gene3D" id="3.20.20.70">
    <property type="entry name" value="Aldolase class I"/>
    <property type="match status" value="1"/>
</dbReference>
<organism evidence="6 7">
    <name type="scientific">Actinomadura yumaensis</name>
    <dbReference type="NCBI Taxonomy" id="111807"/>
    <lineage>
        <taxon>Bacteria</taxon>
        <taxon>Bacillati</taxon>
        <taxon>Actinomycetota</taxon>
        <taxon>Actinomycetes</taxon>
        <taxon>Streptosporangiales</taxon>
        <taxon>Thermomonosporaceae</taxon>
        <taxon>Actinomadura</taxon>
    </lineage>
</organism>
<dbReference type="NCBIfam" id="TIGR01182">
    <property type="entry name" value="eda"/>
    <property type="match status" value="1"/>
</dbReference>
<dbReference type="Pfam" id="PF01081">
    <property type="entry name" value="Aldolase"/>
    <property type="match status" value="1"/>
</dbReference>
<reference evidence="7" key="1">
    <citation type="journal article" date="2019" name="Int. J. Syst. Evol. Microbiol.">
        <title>The Global Catalogue of Microorganisms (GCM) 10K type strain sequencing project: providing services to taxonomists for standard genome sequencing and annotation.</title>
        <authorList>
            <consortium name="The Broad Institute Genomics Platform"/>
            <consortium name="The Broad Institute Genome Sequencing Center for Infectious Disease"/>
            <person name="Wu L."/>
            <person name="Ma J."/>
        </authorList>
    </citation>
    <scope>NUCLEOTIDE SEQUENCE [LARGE SCALE GENOMIC DNA]</scope>
    <source>
        <strain evidence="7">JCM 3369</strain>
    </source>
</reference>
<evidence type="ECO:0000256" key="4">
    <source>
        <dbReference type="ARBA" id="ARBA00023239"/>
    </source>
</evidence>
<evidence type="ECO:0000256" key="1">
    <source>
        <dbReference type="ARBA" id="ARBA00004761"/>
    </source>
</evidence>
<comment type="subunit">
    <text evidence="3">Homotrimer.</text>
</comment>
<evidence type="ECO:0000313" key="6">
    <source>
        <dbReference type="EMBL" id="MFC6880418.1"/>
    </source>
</evidence>
<dbReference type="InterPro" id="IPR000887">
    <property type="entry name" value="Aldlse_KDPG_KHG"/>
</dbReference>
<comment type="pathway">
    <text evidence="1">Carbohydrate acid metabolism.</text>
</comment>
<keyword evidence="5" id="KW-0119">Carbohydrate metabolism</keyword>